<feature type="compositionally biased region" description="Basic and acidic residues" evidence="1">
    <location>
        <begin position="1"/>
        <end position="13"/>
    </location>
</feature>
<feature type="compositionally biased region" description="Basic and acidic residues" evidence="1">
    <location>
        <begin position="24"/>
        <end position="42"/>
    </location>
</feature>
<evidence type="ECO:0000313" key="2">
    <source>
        <dbReference type="EMBL" id="MDQ0473251.1"/>
    </source>
</evidence>
<gene>
    <name evidence="2" type="ORF">QO011_006285</name>
</gene>
<dbReference type="EMBL" id="JAUSVX010000015">
    <property type="protein sequence ID" value="MDQ0473251.1"/>
    <property type="molecule type" value="Genomic_DNA"/>
</dbReference>
<feature type="region of interest" description="Disordered" evidence="1">
    <location>
        <begin position="1"/>
        <end position="50"/>
    </location>
</feature>
<evidence type="ECO:0000256" key="1">
    <source>
        <dbReference type="SAM" id="MobiDB-lite"/>
    </source>
</evidence>
<comment type="caution">
    <text evidence="2">The sequence shown here is derived from an EMBL/GenBank/DDBJ whole genome shotgun (WGS) entry which is preliminary data.</text>
</comment>
<name>A0ABU0JIC2_9HYPH</name>
<evidence type="ECO:0000313" key="3">
    <source>
        <dbReference type="Proteomes" id="UP001242480"/>
    </source>
</evidence>
<protein>
    <submittedName>
        <fullName evidence="2">Acyl-CoA reductase-like NAD-dependent aldehyde dehydrogenase</fullName>
    </submittedName>
</protein>
<keyword evidence="3" id="KW-1185">Reference proteome</keyword>
<reference evidence="2 3" key="1">
    <citation type="submission" date="2023-07" db="EMBL/GenBank/DDBJ databases">
        <title>Genomic Encyclopedia of Type Strains, Phase IV (KMG-IV): sequencing the most valuable type-strain genomes for metagenomic binning, comparative biology and taxonomic classification.</title>
        <authorList>
            <person name="Goeker M."/>
        </authorList>
    </citation>
    <scope>NUCLEOTIDE SEQUENCE [LARGE SCALE GENOMIC DNA]</scope>
    <source>
        <strain evidence="2 3">DSM 19619</strain>
    </source>
</reference>
<sequence>MSKDVFGDMDRAMSHLSPFGGFKQSDRQRELGERGLHPHAETKTAAVGLP</sequence>
<organism evidence="2 3">
    <name type="scientific">Labrys wisconsinensis</name>
    <dbReference type="NCBI Taxonomy" id="425677"/>
    <lineage>
        <taxon>Bacteria</taxon>
        <taxon>Pseudomonadati</taxon>
        <taxon>Pseudomonadota</taxon>
        <taxon>Alphaproteobacteria</taxon>
        <taxon>Hyphomicrobiales</taxon>
        <taxon>Xanthobacteraceae</taxon>
        <taxon>Labrys</taxon>
    </lineage>
</organism>
<accession>A0ABU0JIC2</accession>
<dbReference type="RefSeq" id="WP_307281261.1">
    <property type="nucleotide sequence ID" value="NZ_JAUSVX010000015.1"/>
</dbReference>
<dbReference type="Proteomes" id="UP001242480">
    <property type="component" value="Unassembled WGS sequence"/>
</dbReference>
<proteinExistence type="predicted"/>